<comment type="caution">
    <text evidence="6">The sequence shown here is derived from an EMBL/GenBank/DDBJ whole genome shotgun (WGS) entry which is preliminary data.</text>
</comment>
<keyword evidence="3" id="KW-0238">DNA-binding</keyword>
<dbReference type="Gene3D" id="1.10.10.10">
    <property type="entry name" value="Winged helix-like DNA-binding domain superfamily/Winged helix DNA-binding domain"/>
    <property type="match status" value="1"/>
</dbReference>
<gene>
    <name evidence="6" type="ORF">DFP82_103268</name>
</gene>
<evidence type="ECO:0000256" key="1">
    <source>
        <dbReference type="ARBA" id="ARBA00009437"/>
    </source>
</evidence>
<feature type="domain" description="HTH lysR-type" evidence="5">
    <location>
        <begin position="15"/>
        <end position="72"/>
    </location>
</feature>
<dbReference type="SUPFAM" id="SSF46785">
    <property type="entry name" value="Winged helix' DNA-binding domain"/>
    <property type="match status" value="1"/>
</dbReference>
<dbReference type="GO" id="GO:0006351">
    <property type="term" value="P:DNA-templated transcription"/>
    <property type="evidence" value="ECO:0007669"/>
    <property type="project" value="TreeGrafter"/>
</dbReference>
<sequence length="302" mass="34188">MKTEIKTPLAFRKYPSTTALQCFETAARHLSFTNAAQEMHMTQSAVSKQVSQLEEMLNLSLFYRTHQRISLTPAGKAYYIEVLGILKHIELATTNLMSHSSNTEILKIVAHPTFCSRWLIPALKGFSKEYPLITLDIKEEVCPFFPEDQNVDIAFLYGDGVWGGMETIKLFDEYCVAVCQPEYLQDKSLCLDNLDAFTLLQLSSRPSAWYEYFKQQNISVDGTFRGPRFDTFHACIASALLGYGIALVPLRLVEPELKLGTLVTVWNYESKGRGAYYMSYPLSLGNSHKVKAISEWITESMA</sequence>
<dbReference type="InterPro" id="IPR058163">
    <property type="entry name" value="LysR-type_TF_proteobact-type"/>
</dbReference>
<dbReference type="Proteomes" id="UP000247746">
    <property type="component" value="Unassembled WGS sequence"/>
</dbReference>
<dbReference type="InterPro" id="IPR036390">
    <property type="entry name" value="WH_DNA-bd_sf"/>
</dbReference>
<evidence type="ECO:0000313" key="6">
    <source>
        <dbReference type="EMBL" id="PYE39820.1"/>
    </source>
</evidence>
<dbReference type="InterPro" id="IPR000847">
    <property type="entry name" value="LysR_HTH_N"/>
</dbReference>
<dbReference type="GO" id="GO:0043565">
    <property type="term" value="F:sequence-specific DNA binding"/>
    <property type="evidence" value="ECO:0007669"/>
    <property type="project" value="TreeGrafter"/>
</dbReference>
<dbReference type="PRINTS" id="PR00039">
    <property type="entry name" value="HTHLYSR"/>
</dbReference>
<dbReference type="SUPFAM" id="SSF53850">
    <property type="entry name" value="Periplasmic binding protein-like II"/>
    <property type="match status" value="1"/>
</dbReference>
<proteinExistence type="inferred from homology"/>
<keyword evidence="7" id="KW-1185">Reference proteome</keyword>
<comment type="similarity">
    <text evidence="1">Belongs to the LysR transcriptional regulatory family.</text>
</comment>
<name>A0A2V4V4R4_9GAMM</name>
<dbReference type="InterPro" id="IPR036388">
    <property type="entry name" value="WH-like_DNA-bd_sf"/>
</dbReference>
<organism evidence="6 7">
    <name type="scientific">Psychrobacter fozii</name>
    <dbReference type="NCBI Taxonomy" id="198480"/>
    <lineage>
        <taxon>Bacteria</taxon>
        <taxon>Pseudomonadati</taxon>
        <taxon>Pseudomonadota</taxon>
        <taxon>Gammaproteobacteria</taxon>
        <taxon>Moraxellales</taxon>
        <taxon>Moraxellaceae</taxon>
        <taxon>Psychrobacter</taxon>
    </lineage>
</organism>
<dbReference type="GO" id="GO:0003700">
    <property type="term" value="F:DNA-binding transcription factor activity"/>
    <property type="evidence" value="ECO:0007669"/>
    <property type="project" value="InterPro"/>
</dbReference>
<keyword evidence="4" id="KW-0804">Transcription</keyword>
<evidence type="ECO:0000256" key="2">
    <source>
        <dbReference type="ARBA" id="ARBA00023015"/>
    </source>
</evidence>
<evidence type="ECO:0000259" key="5">
    <source>
        <dbReference type="PROSITE" id="PS50931"/>
    </source>
</evidence>
<dbReference type="Pfam" id="PF03466">
    <property type="entry name" value="LysR_substrate"/>
    <property type="match status" value="1"/>
</dbReference>
<dbReference type="PANTHER" id="PTHR30537">
    <property type="entry name" value="HTH-TYPE TRANSCRIPTIONAL REGULATOR"/>
    <property type="match status" value="1"/>
</dbReference>
<accession>A0A2V4V4R4</accession>
<dbReference type="EMBL" id="QJSU01000003">
    <property type="protein sequence ID" value="PYE39820.1"/>
    <property type="molecule type" value="Genomic_DNA"/>
</dbReference>
<protein>
    <submittedName>
        <fullName evidence="6">LysR family transcriptional regulator</fullName>
    </submittedName>
</protein>
<evidence type="ECO:0000256" key="3">
    <source>
        <dbReference type="ARBA" id="ARBA00023125"/>
    </source>
</evidence>
<keyword evidence="2" id="KW-0805">Transcription regulation</keyword>
<reference evidence="6 7" key="1">
    <citation type="submission" date="2018-06" db="EMBL/GenBank/DDBJ databases">
        <title>Genomic Encyclopedia of Type Strains, Phase III (KMG-III): the genomes of soil and plant-associated and newly described type strains.</title>
        <authorList>
            <person name="Whitman W."/>
        </authorList>
    </citation>
    <scope>NUCLEOTIDE SEQUENCE [LARGE SCALE GENOMIC DNA]</scope>
    <source>
        <strain evidence="6 7">CECT 5889</strain>
    </source>
</reference>
<evidence type="ECO:0000313" key="7">
    <source>
        <dbReference type="Proteomes" id="UP000247746"/>
    </source>
</evidence>
<evidence type="ECO:0000256" key="4">
    <source>
        <dbReference type="ARBA" id="ARBA00023163"/>
    </source>
</evidence>
<dbReference type="OrthoDB" id="5526340at2"/>
<dbReference type="Pfam" id="PF00126">
    <property type="entry name" value="HTH_1"/>
    <property type="match status" value="1"/>
</dbReference>
<dbReference type="Gene3D" id="3.40.190.10">
    <property type="entry name" value="Periplasmic binding protein-like II"/>
    <property type="match status" value="2"/>
</dbReference>
<dbReference type="PANTHER" id="PTHR30537:SF26">
    <property type="entry name" value="GLYCINE CLEAVAGE SYSTEM TRANSCRIPTIONAL ACTIVATOR"/>
    <property type="match status" value="1"/>
</dbReference>
<dbReference type="RefSeq" id="WP_110922796.1">
    <property type="nucleotide sequence ID" value="NZ_QJSU01000003.1"/>
</dbReference>
<dbReference type="AlphaFoldDB" id="A0A2V4V4R4"/>
<dbReference type="PROSITE" id="PS50931">
    <property type="entry name" value="HTH_LYSR"/>
    <property type="match status" value="1"/>
</dbReference>
<dbReference type="FunFam" id="1.10.10.10:FF:000001">
    <property type="entry name" value="LysR family transcriptional regulator"/>
    <property type="match status" value="1"/>
</dbReference>
<dbReference type="InterPro" id="IPR005119">
    <property type="entry name" value="LysR_subst-bd"/>
</dbReference>